<protein>
    <submittedName>
        <fullName evidence="2">FBP domain-containing protein</fullName>
    </submittedName>
</protein>
<sequence>MEPITTQDIRRSLVNMSRRRAQALVIPRLDDVAWQDLDFLAWADGRDANRSYLVTNWRDRLVGMEMRATARGPDFRRKTMCALCVTTHPLGGTALFAARKAGKEGRRGNTVGEYLCRNLACSLYARRKLDPPMIQMHETLSLDRRIDRVAENLSALVGKVLGEEEQD</sequence>
<organism evidence="2 3">
    <name type="scientific">Streptomyces litchfieldiae</name>
    <dbReference type="NCBI Taxonomy" id="3075543"/>
    <lineage>
        <taxon>Bacteria</taxon>
        <taxon>Bacillati</taxon>
        <taxon>Actinomycetota</taxon>
        <taxon>Actinomycetes</taxon>
        <taxon>Kitasatosporales</taxon>
        <taxon>Streptomycetaceae</taxon>
        <taxon>Streptomyces</taxon>
    </lineage>
</organism>
<name>A0ABU2MQP3_9ACTN</name>
<dbReference type="RefSeq" id="WP_311705060.1">
    <property type="nucleotide sequence ID" value="NZ_JAVREL010000007.1"/>
</dbReference>
<accession>A0ABU2MQP3</accession>
<dbReference type="Proteomes" id="UP001183246">
    <property type="component" value="Unassembled WGS sequence"/>
</dbReference>
<gene>
    <name evidence="2" type="ORF">RM590_15130</name>
</gene>
<evidence type="ECO:0000313" key="2">
    <source>
        <dbReference type="EMBL" id="MDT0343939.1"/>
    </source>
</evidence>
<dbReference type="Pfam" id="PF16571">
    <property type="entry name" value="FBP_C"/>
    <property type="match status" value="1"/>
</dbReference>
<reference evidence="3" key="1">
    <citation type="submission" date="2023-07" db="EMBL/GenBank/DDBJ databases">
        <title>30 novel species of actinomycetes from the DSMZ collection.</title>
        <authorList>
            <person name="Nouioui I."/>
        </authorList>
    </citation>
    <scope>NUCLEOTIDE SEQUENCE [LARGE SCALE GENOMIC DNA]</scope>
    <source>
        <strain evidence="3">DSM 44938</strain>
    </source>
</reference>
<comment type="caution">
    <text evidence="2">The sequence shown here is derived from an EMBL/GenBank/DDBJ whole genome shotgun (WGS) entry which is preliminary data.</text>
</comment>
<keyword evidence="3" id="KW-1185">Reference proteome</keyword>
<evidence type="ECO:0000313" key="3">
    <source>
        <dbReference type="Proteomes" id="UP001183246"/>
    </source>
</evidence>
<dbReference type="InterPro" id="IPR032330">
    <property type="entry name" value="EF-G-binding_C"/>
</dbReference>
<proteinExistence type="predicted"/>
<dbReference type="EMBL" id="JAVREL010000007">
    <property type="protein sequence ID" value="MDT0343939.1"/>
    <property type="molecule type" value="Genomic_DNA"/>
</dbReference>
<evidence type="ECO:0000259" key="1">
    <source>
        <dbReference type="Pfam" id="PF16571"/>
    </source>
</evidence>
<feature type="domain" description="Elongation factor G-binding protein C-terminal treble-clef zinc-finger" evidence="1">
    <location>
        <begin position="8"/>
        <end position="160"/>
    </location>
</feature>